<proteinExistence type="predicted"/>
<dbReference type="EMBL" id="LECT01000017">
    <property type="protein sequence ID" value="KLU05547.1"/>
    <property type="molecule type" value="Genomic_DNA"/>
</dbReference>
<gene>
    <name evidence="1" type="ORF">RISK_002179</name>
</gene>
<sequence>MFQRIFVCGLKRQRHDEHETLKRVPSAAGPIPIATQPT</sequence>
<dbReference type="AlphaFoldDB" id="A0A0J1BG64"/>
<protein>
    <submittedName>
        <fullName evidence="1">Uncharacterized protein</fullName>
    </submittedName>
</protein>
<name>A0A0J1BG64_RHOIS</name>
<evidence type="ECO:0000313" key="2">
    <source>
        <dbReference type="Proteomes" id="UP000036367"/>
    </source>
</evidence>
<dbReference type="Proteomes" id="UP000036367">
    <property type="component" value="Unassembled WGS sequence"/>
</dbReference>
<reference evidence="1" key="1">
    <citation type="submission" date="2015-05" db="EMBL/GenBank/DDBJ databases">
        <title>Permanent draft genome of Rhodopirellula islandicus K833.</title>
        <authorList>
            <person name="Kizina J."/>
            <person name="Richter M."/>
            <person name="Glockner F.O."/>
            <person name="Harder J."/>
        </authorList>
    </citation>
    <scope>NUCLEOTIDE SEQUENCE [LARGE SCALE GENOMIC DNA]</scope>
    <source>
        <strain evidence="1">K833</strain>
    </source>
</reference>
<accession>A0A0J1BG64</accession>
<organism evidence="1 2">
    <name type="scientific">Rhodopirellula islandica</name>
    <dbReference type="NCBI Taxonomy" id="595434"/>
    <lineage>
        <taxon>Bacteria</taxon>
        <taxon>Pseudomonadati</taxon>
        <taxon>Planctomycetota</taxon>
        <taxon>Planctomycetia</taxon>
        <taxon>Pirellulales</taxon>
        <taxon>Pirellulaceae</taxon>
        <taxon>Rhodopirellula</taxon>
    </lineage>
</organism>
<comment type="caution">
    <text evidence="1">The sequence shown here is derived from an EMBL/GenBank/DDBJ whole genome shotgun (WGS) entry which is preliminary data.</text>
</comment>
<keyword evidence="2" id="KW-1185">Reference proteome</keyword>
<evidence type="ECO:0000313" key="1">
    <source>
        <dbReference type="EMBL" id="KLU05547.1"/>
    </source>
</evidence>